<dbReference type="AlphaFoldDB" id="W2JAY4"/>
<evidence type="ECO:0000313" key="2">
    <source>
        <dbReference type="EMBL" id="ETK90175.1"/>
    </source>
</evidence>
<evidence type="ECO:0000313" key="4">
    <source>
        <dbReference type="Proteomes" id="UP000053864"/>
    </source>
</evidence>
<protein>
    <submittedName>
        <fullName evidence="3">Uncharacterized protein</fullName>
    </submittedName>
</protein>
<feature type="compositionally biased region" description="Acidic residues" evidence="1">
    <location>
        <begin position="23"/>
        <end position="39"/>
    </location>
</feature>
<reference evidence="3 4" key="2">
    <citation type="submission" date="2013-11" db="EMBL/GenBank/DDBJ databases">
        <title>The Genome Sequence of Phytophthora parasitica CJ05E6.</title>
        <authorList>
            <consortium name="The Broad Institute Genomics Platform"/>
            <person name="Russ C."/>
            <person name="Tyler B."/>
            <person name="Panabieres F."/>
            <person name="Shan W."/>
            <person name="Tripathy S."/>
            <person name="Grunwald N."/>
            <person name="Machado M."/>
            <person name="Johnson C.S."/>
            <person name="Arredondo F."/>
            <person name="Hong C."/>
            <person name="Coffey M."/>
            <person name="Young S.K."/>
            <person name="Zeng Q."/>
            <person name="Gargeya S."/>
            <person name="Fitzgerald M."/>
            <person name="Abouelleil A."/>
            <person name="Alvarado L."/>
            <person name="Chapman S.B."/>
            <person name="Gainer-Dewar J."/>
            <person name="Goldberg J."/>
            <person name="Griggs A."/>
            <person name="Gujja S."/>
            <person name="Hansen M."/>
            <person name="Howarth C."/>
            <person name="Imamovic A."/>
            <person name="Ireland A."/>
            <person name="Larimer J."/>
            <person name="McCowan C."/>
            <person name="Murphy C."/>
            <person name="Pearson M."/>
            <person name="Poon T.W."/>
            <person name="Priest M."/>
            <person name="Roberts A."/>
            <person name="Saif S."/>
            <person name="Shea T."/>
            <person name="Sykes S."/>
            <person name="Wortman J."/>
            <person name="Nusbaum C."/>
            <person name="Birren B."/>
        </authorList>
    </citation>
    <scope>NUCLEOTIDE SEQUENCE [LARGE SCALE GENOMIC DNA]</scope>
    <source>
        <strain evidence="3 4">CJ05E6</strain>
    </source>
</reference>
<name>W2JAY4_PHYNI</name>
<proteinExistence type="predicted"/>
<sequence length="63" mass="7028">MASKNAEVTGANDWKTARKSQEGFDDDDERLASDDEGDEYEKGEVQIEVESAVWQFSSGIENL</sequence>
<feature type="region of interest" description="Disordered" evidence="1">
    <location>
        <begin position="1"/>
        <end position="46"/>
    </location>
</feature>
<evidence type="ECO:0000256" key="1">
    <source>
        <dbReference type="SAM" id="MobiDB-lite"/>
    </source>
</evidence>
<organism evidence="3 4">
    <name type="scientific">Phytophthora nicotianae</name>
    <name type="common">Potato buckeye rot agent</name>
    <name type="synonym">Phytophthora parasitica</name>
    <dbReference type="NCBI Taxonomy" id="4792"/>
    <lineage>
        <taxon>Eukaryota</taxon>
        <taxon>Sar</taxon>
        <taxon>Stramenopiles</taxon>
        <taxon>Oomycota</taxon>
        <taxon>Peronosporomycetes</taxon>
        <taxon>Peronosporales</taxon>
        <taxon>Peronosporaceae</taxon>
        <taxon>Phytophthora</taxon>
    </lineage>
</organism>
<dbReference type="Proteomes" id="UP000053236">
    <property type="component" value="Unassembled WGS sequence"/>
</dbReference>
<dbReference type="EMBL" id="KI685572">
    <property type="protein sequence ID" value="ETK90175.1"/>
    <property type="molecule type" value="Genomic_DNA"/>
</dbReference>
<accession>W2JAY4</accession>
<dbReference type="Proteomes" id="UP000053864">
    <property type="component" value="Unassembled WGS sequence"/>
</dbReference>
<gene>
    <name evidence="2" type="ORF">L915_05994</name>
    <name evidence="3" type="ORF">L916_05928</name>
</gene>
<evidence type="ECO:0000313" key="3">
    <source>
        <dbReference type="EMBL" id="ETL43585.1"/>
    </source>
</evidence>
<reference evidence="2" key="1">
    <citation type="submission" date="2013-11" db="EMBL/GenBank/DDBJ databases">
        <title>The Genome Sequence of Phytophthora parasitica CJ02B3.</title>
        <authorList>
            <consortium name="The Broad Institute Genomics Platform"/>
            <person name="Russ C."/>
            <person name="Tyler B."/>
            <person name="Panabieres F."/>
            <person name="Shan W."/>
            <person name="Tripathy S."/>
            <person name="Grunwald N."/>
            <person name="Machado M."/>
            <person name="Johnson C.S."/>
            <person name="Arredondo F."/>
            <person name="Hong C."/>
            <person name="Coffey M."/>
            <person name="Young S.K."/>
            <person name="Zeng Q."/>
            <person name="Gargeya S."/>
            <person name="Fitzgerald M."/>
            <person name="Abouelleil A."/>
            <person name="Alvarado L."/>
            <person name="Chapman S.B."/>
            <person name="Gainer-Dewar J."/>
            <person name="Goldberg J."/>
            <person name="Griggs A."/>
            <person name="Gujja S."/>
            <person name="Hansen M."/>
            <person name="Howarth C."/>
            <person name="Imamovic A."/>
            <person name="Ireland A."/>
            <person name="Larimer J."/>
            <person name="McCowan C."/>
            <person name="Murphy C."/>
            <person name="Pearson M."/>
            <person name="Poon T.W."/>
            <person name="Priest M."/>
            <person name="Roberts A."/>
            <person name="Saif S."/>
            <person name="Shea T."/>
            <person name="Sykes S."/>
            <person name="Wortman J."/>
            <person name="Nusbaum C."/>
            <person name="Birren B."/>
        </authorList>
    </citation>
    <scope>NUCLEOTIDE SEQUENCE [LARGE SCALE GENOMIC DNA]</scope>
    <source>
        <strain evidence="2">CJ02B3</strain>
    </source>
</reference>
<dbReference type="EMBL" id="KI672130">
    <property type="protein sequence ID" value="ETL43585.1"/>
    <property type="molecule type" value="Genomic_DNA"/>
</dbReference>